<accession>A0A397VXW1</accession>
<feature type="compositionally biased region" description="Basic and acidic residues" evidence="1">
    <location>
        <begin position="177"/>
        <end position="186"/>
    </location>
</feature>
<reference evidence="2 3" key="1">
    <citation type="submission" date="2018-06" db="EMBL/GenBank/DDBJ databases">
        <title>Comparative genomics reveals the genomic features of Rhizophagus irregularis, R. cerebriforme, R. diaphanum and Gigaspora rosea, and their symbiotic lifestyle signature.</title>
        <authorList>
            <person name="Morin E."/>
            <person name="San Clemente H."/>
            <person name="Chen E.C.H."/>
            <person name="De La Providencia I."/>
            <person name="Hainaut M."/>
            <person name="Kuo A."/>
            <person name="Kohler A."/>
            <person name="Murat C."/>
            <person name="Tang N."/>
            <person name="Roy S."/>
            <person name="Loubradou J."/>
            <person name="Henrissat B."/>
            <person name="Grigoriev I.V."/>
            <person name="Corradi N."/>
            <person name="Roux C."/>
            <person name="Martin F.M."/>
        </authorList>
    </citation>
    <scope>NUCLEOTIDE SEQUENCE [LARGE SCALE GENOMIC DNA]</scope>
    <source>
        <strain evidence="2 3">DAOM 194757</strain>
    </source>
</reference>
<evidence type="ECO:0000313" key="3">
    <source>
        <dbReference type="Proteomes" id="UP000266673"/>
    </source>
</evidence>
<protein>
    <submittedName>
        <fullName evidence="2">Uncharacterized protein</fullName>
    </submittedName>
</protein>
<keyword evidence="3" id="KW-1185">Reference proteome</keyword>
<feature type="compositionally biased region" description="Basic and acidic residues" evidence="1">
    <location>
        <begin position="218"/>
        <end position="232"/>
    </location>
</feature>
<dbReference type="EMBL" id="QKWP01000241">
    <property type="protein sequence ID" value="RIB23856.1"/>
    <property type="molecule type" value="Genomic_DNA"/>
</dbReference>
<comment type="caution">
    <text evidence="2">The sequence shown here is derived from an EMBL/GenBank/DDBJ whole genome shotgun (WGS) entry which is preliminary data.</text>
</comment>
<sequence>MNNEKKTYLSERTLGKGTRFKSESQEKVRNNQPQRQPTRRNPRREIWCPYGRTKGYATHMGPDVRRLEQKCTALFEILTEEQAVKVQEVINKTFGTSEIREEQVPQTLNFMVKILEAITEEEEAAVNLPPSLKEDELSLKTVLGSLADAYFEVLKNLILELTKPEESESQQKSAKINLEEDKPKDREIVTEKEEIVNDKALYESDHETLVEDVEDKNEENKEDKSKVPLEGEALHHASEEWIRKVDEFRKIS</sequence>
<feature type="compositionally biased region" description="Basic and acidic residues" evidence="1">
    <location>
        <begin position="20"/>
        <end position="29"/>
    </location>
</feature>
<name>A0A397VXW1_9GLOM</name>
<gene>
    <name evidence="2" type="ORF">C2G38_2170092</name>
</gene>
<evidence type="ECO:0000313" key="2">
    <source>
        <dbReference type="EMBL" id="RIB23856.1"/>
    </source>
</evidence>
<dbReference type="Proteomes" id="UP000266673">
    <property type="component" value="Unassembled WGS sequence"/>
</dbReference>
<feature type="region of interest" description="Disordered" evidence="1">
    <location>
        <begin position="1"/>
        <end position="45"/>
    </location>
</feature>
<feature type="region of interest" description="Disordered" evidence="1">
    <location>
        <begin position="208"/>
        <end position="232"/>
    </location>
</feature>
<dbReference type="AlphaFoldDB" id="A0A397VXW1"/>
<evidence type="ECO:0000256" key="1">
    <source>
        <dbReference type="SAM" id="MobiDB-lite"/>
    </source>
</evidence>
<organism evidence="2 3">
    <name type="scientific">Gigaspora rosea</name>
    <dbReference type="NCBI Taxonomy" id="44941"/>
    <lineage>
        <taxon>Eukaryota</taxon>
        <taxon>Fungi</taxon>
        <taxon>Fungi incertae sedis</taxon>
        <taxon>Mucoromycota</taxon>
        <taxon>Glomeromycotina</taxon>
        <taxon>Glomeromycetes</taxon>
        <taxon>Diversisporales</taxon>
        <taxon>Gigasporaceae</taxon>
        <taxon>Gigaspora</taxon>
    </lineage>
</organism>
<proteinExistence type="predicted"/>
<feature type="region of interest" description="Disordered" evidence="1">
    <location>
        <begin position="164"/>
        <end position="186"/>
    </location>
</feature>